<dbReference type="GeneID" id="119639261"/>
<dbReference type="Pfam" id="PF02469">
    <property type="entry name" value="Fasciclin"/>
    <property type="match status" value="1"/>
</dbReference>
<organism evidence="2 3">
    <name type="scientific">Glossina fuscipes</name>
    <dbReference type="NCBI Taxonomy" id="7396"/>
    <lineage>
        <taxon>Eukaryota</taxon>
        <taxon>Metazoa</taxon>
        <taxon>Ecdysozoa</taxon>
        <taxon>Arthropoda</taxon>
        <taxon>Hexapoda</taxon>
        <taxon>Insecta</taxon>
        <taxon>Pterygota</taxon>
        <taxon>Neoptera</taxon>
        <taxon>Endopterygota</taxon>
        <taxon>Diptera</taxon>
        <taxon>Brachycera</taxon>
        <taxon>Muscomorpha</taxon>
        <taxon>Hippoboscoidea</taxon>
        <taxon>Glossinidae</taxon>
        <taxon>Glossina</taxon>
    </lineage>
</organism>
<dbReference type="RefSeq" id="XP_037892476.1">
    <property type="nucleotide sequence ID" value="XM_038036548.1"/>
</dbReference>
<evidence type="ECO:0000313" key="2">
    <source>
        <dbReference type="Proteomes" id="UP000092443"/>
    </source>
</evidence>
<protein>
    <submittedName>
        <fullName evidence="3">Fasciclin-1-like</fullName>
    </submittedName>
</protein>
<dbReference type="InterPro" id="IPR000782">
    <property type="entry name" value="FAS1_domain"/>
</dbReference>
<dbReference type="AlphaFoldDB" id="A0A9C5Z212"/>
<proteinExistence type="predicted"/>
<gene>
    <name evidence="3" type="primary">LOC119639261</name>
</gene>
<dbReference type="SUPFAM" id="SSF82153">
    <property type="entry name" value="FAS1 domain"/>
    <property type="match status" value="2"/>
</dbReference>
<accession>A0A9C5Z212</accession>
<dbReference type="InterPro" id="IPR036378">
    <property type="entry name" value="FAS1_dom_sf"/>
</dbReference>
<dbReference type="Gene3D" id="2.30.180.10">
    <property type="entry name" value="FAS1 domain"/>
    <property type="match status" value="2"/>
</dbReference>
<sequence length="241" mass="27429">MMYDVDVDFFTKVINSNDYTLMVPEEENWDASEFNNLEEADKLDVLKMHILRGRVTRDTIVDAIESKTAQFPTLSPQTRLYFEKSGRSITVQGRSVNASIITTDISAQVLFHKIDKILGIADSTVVFIMKTDKTLHNSNALGVMSLFNDQLGAADRNFTYFVPSNAAWNAAEVVFPEVVKKLYLPEFALHTHFLLERHLIVSDKKYSIKELADWNKTEKLPALKGSLTFKVEEDIKGKYEP</sequence>
<dbReference type="Proteomes" id="UP000092443">
    <property type="component" value="Unplaced"/>
</dbReference>
<name>A0A9C5Z212_9MUSC</name>
<dbReference type="PROSITE" id="PS50213">
    <property type="entry name" value="FAS1"/>
    <property type="match status" value="1"/>
</dbReference>
<evidence type="ECO:0000259" key="1">
    <source>
        <dbReference type="PROSITE" id="PS50213"/>
    </source>
</evidence>
<keyword evidence="2" id="KW-1185">Reference proteome</keyword>
<dbReference type="KEGG" id="gfs:119639261"/>
<dbReference type="SMART" id="SM00554">
    <property type="entry name" value="FAS1"/>
    <property type="match status" value="1"/>
</dbReference>
<feature type="domain" description="FAS1" evidence="1">
    <location>
        <begin position="1"/>
        <end position="118"/>
    </location>
</feature>
<reference evidence="3" key="1">
    <citation type="submission" date="2025-08" db="UniProtKB">
        <authorList>
            <consortium name="RefSeq"/>
        </authorList>
    </citation>
    <scope>IDENTIFICATION</scope>
    <source>
        <tissue evidence="3">Whole body pupa</tissue>
    </source>
</reference>
<evidence type="ECO:0000313" key="3">
    <source>
        <dbReference type="RefSeq" id="XP_037892476.1"/>
    </source>
</evidence>